<evidence type="ECO:0000259" key="6">
    <source>
        <dbReference type="PROSITE" id="PS50011"/>
    </source>
</evidence>
<keyword evidence="1" id="KW-0723">Serine/threonine-protein kinase</keyword>
<evidence type="ECO:0000313" key="7">
    <source>
        <dbReference type="EMBL" id="KAJ0396705.1"/>
    </source>
</evidence>
<dbReference type="InterPro" id="IPR050205">
    <property type="entry name" value="CDPK_Ser/Thr_kinases"/>
</dbReference>
<sequence>MPVVVEFGRASELRALRVLATRGHVSVTLCEDRGSRRQVVAKHSPLRVPGDDPGDDVRQELEVARLLHRHGGHPHIVSYLSAVTQNGWLRLTMEHCAGGDLFRFVAAQPEQRLREPDALALWRQVVSAVAFLHGLGVAHRDVSLENVLLDDRLNAKLCDFGLSAFVSKRSARDAEGQVGKAYYMAPEVVRGDPYDACRADVWSLGILLFILLTGSPLVQVAAPSDRVFQALARGAQPSHVLKHWGLHRSLSAETMELLDALLCCDPRERPSSAAAVLAWLE</sequence>
<dbReference type="GO" id="GO:0004674">
    <property type="term" value="F:protein serine/threonine kinase activity"/>
    <property type="evidence" value="ECO:0007669"/>
    <property type="project" value="UniProtKB-KW"/>
</dbReference>
<gene>
    <name evidence="7" type="ORF">P43SY_008422</name>
</gene>
<evidence type="ECO:0000256" key="2">
    <source>
        <dbReference type="ARBA" id="ARBA00022679"/>
    </source>
</evidence>
<keyword evidence="5" id="KW-0067">ATP-binding</keyword>
<comment type="caution">
    <text evidence="7">The sequence shown here is derived from an EMBL/GenBank/DDBJ whole genome shotgun (WGS) entry which is preliminary data.</text>
</comment>
<dbReference type="GO" id="GO:0005524">
    <property type="term" value="F:ATP binding"/>
    <property type="evidence" value="ECO:0007669"/>
    <property type="project" value="UniProtKB-KW"/>
</dbReference>
<evidence type="ECO:0000256" key="1">
    <source>
        <dbReference type="ARBA" id="ARBA00022527"/>
    </source>
</evidence>
<evidence type="ECO:0000256" key="3">
    <source>
        <dbReference type="ARBA" id="ARBA00022741"/>
    </source>
</evidence>
<keyword evidence="8" id="KW-1185">Reference proteome</keyword>
<organism evidence="7 8">
    <name type="scientific">Pythium insidiosum</name>
    <name type="common">Pythiosis disease agent</name>
    <dbReference type="NCBI Taxonomy" id="114742"/>
    <lineage>
        <taxon>Eukaryota</taxon>
        <taxon>Sar</taxon>
        <taxon>Stramenopiles</taxon>
        <taxon>Oomycota</taxon>
        <taxon>Peronosporomycetes</taxon>
        <taxon>Pythiales</taxon>
        <taxon>Pythiaceae</taxon>
        <taxon>Pythium</taxon>
    </lineage>
</organism>
<accession>A0AAD5Q6L7</accession>
<evidence type="ECO:0000256" key="4">
    <source>
        <dbReference type="ARBA" id="ARBA00022777"/>
    </source>
</evidence>
<dbReference type="SUPFAM" id="SSF56112">
    <property type="entry name" value="Protein kinase-like (PK-like)"/>
    <property type="match status" value="1"/>
</dbReference>
<dbReference type="PANTHER" id="PTHR24349">
    <property type="entry name" value="SERINE/THREONINE-PROTEIN KINASE"/>
    <property type="match status" value="1"/>
</dbReference>
<keyword evidence="3" id="KW-0547">Nucleotide-binding</keyword>
<name>A0AAD5Q6L7_PYTIN</name>
<keyword evidence="2" id="KW-0808">Transferase</keyword>
<dbReference type="PROSITE" id="PS50011">
    <property type="entry name" value="PROTEIN_KINASE_DOM"/>
    <property type="match status" value="1"/>
</dbReference>
<proteinExistence type="predicted"/>
<dbReference type="Pfam" id="PF00069">
    <property type="entry name" value="Pkinase"/>
    <property type="match status" value="1"/>
</dbReference>
<reference evidence="7" key="1">
    <citation type="submission" date="2021-12" db="EMBL/GenBank/DDBJ databases">
        <title>Prjna785345.</title>
        <authorList>
            <person name="Rujirawat T."/>
            <person name="Krajaejun T."/>
        </authorList>
    </citation>
    <scope>NUCLEOTIDE SEQUENCE</scope>
    <source>
        <strain evidence="7">Pi057C3</strain>
    </source>
</reference>
<feature type="domain" description="Protein kinase" evidence="6">
    <location>
        <begin position="13"/>
        <end position="280"/>
    </location>
</feature>
<dbReference type="InterPro" id="IPR011009">
    <property type="entry name" value="Kinase-like_dom_sf"/>
</dbReference>
<evidence type="ECO:0000256" key="5">
    <source>
        <dbReference type="ARBA" id="ARBA00022840"/>
    </source>
</evidence>
<dbReference type="Gene3D" id="1.10.510.10">
    <property type="entry name" value="Transferase(Phosphotransferase) domain 1"/>
    <property type="match status" value="1"/>
</dbReference>
<protein>
    <recommendedName>
        <fullName evidence="6">Protein kinase domain-containing protein</fullName>
    </recommendedName>
</protein>
<keyword evidence="4" id="KW-0418">Kinase</keyword>
<dbReference type="Proteomes" id="UP001209570">
    <property type="component" value="Unassembled WGS sequence"/>
</dbReference>
<dbReference type="InterPro" id="IPR000719">
    <property type="entry name" value="Prot_kinase_dom"/>
</dbReference>
<dbReference type="EMBL" id="JAKCXM010000283">
    <property type="protein sequence ID" value="KAJ0396705.1"/>
    <property type="molecule type" value="Genomic_DNA"/>
</dbReference>
<dbReference type="AlphaFoldDB" id="A0AAD5Q6L7"/>
<evidence type="ECO:0000313" key="8">
    <source>
        <dbReference type="Proteomes" id="UP001209570"/>
    </source>
</evidence>